<evidence type="ECO:0000313" key="1">
    <source>
        <dbReference type="EMBL" id="KAK1859908.1"/>
    </source>
</evidence>
<gene>
    <name evidence="1" type="ORF">I4F81_002500</name>
</gene>
<protein>
    <submittedName>
        <fullName evidence="1">Uncharacterized protein</fullName>
    </submittedName>
</protein>
<dbReference type="EMBL" id="CM020618">
    <property type="protein sequence ID" value="KAK1859908.1"/>
    <property type="molecule type" value="Genomic_DNA"/>
</dbReference>
<comment type="caution">
    <text evidence="1">The sequence shown here is derived from an EMBL/GenBank/DDBJ whole genome shotgun (WGS) entry which is preliminary data.</text>
</comment>
<accession>A0ACC3BQP0</accession>
<sequence>MPSRRVCGTVYVECISSFSGYAKHGRAAEELSKPVGATVAKASLYLHSKNWETLPLAEKQKVASRNLEILSNVRDKCKETLVKAMLTTDVSAEALPDAADTKEHVHAAVSAVLNVPEDDVQGYLNSWLHFPARQLDSEPVNARVSSKLGLVVPHILQGFRRHIFPVYFMHINLAPPDVTKDVSDQWIEEDKYTHSDAGTDAVTEALRSLYRRWGAGQRIVRKPSIGNHPHVNSTVGTCAVVSLLVSNCLEDTSATLSQTEEEDVESRRCTSNGKWSWVVSAEAALTAQQPGRGRGDYFKEGMRSGVVAPQRDDCIGGEQ</sequence>
<proteinExistence type="predicted"/>
<dbReference type="Proteomes" id="UP000798662">
    <property type="component" value="Chromosome 1"/>
</dbReference>
<reference evidence="1" key="1">
    <citation type="submission" date="2019-11" db="EMBL/GenBank/DDBJ databases">
        <title>Nori genome reveals adaptations in red seaweeds to the harsh intertidal environment.</title>
        <authorList>
            <person name="Wang D."/>
            <person name="Mao Y."/>
        </authorList>
    </citation>
    <scope>NUCLEOTIDE SEQUENCE</scope>
    <source>
        <tissue evidence="1">Gametophyte</tissue>
    </source>
</reference>
<organism evidence="1 2">
    <name type="scientific">Pyropia yezoensis</name>
    <name type="common">Susabi-nori</name>
    <name type="synonym">Porphyra yezoensis</name>
    <dbReference type="NCBI Taxonomy" id="2788"/>
    <lineage>
        <taxon>Eukaryota</taxon>
        <taxon>Rhodophyta</taxon>
        <taxon>Bangiophyceae</taxon>
        <taxon>Bangiales</taxon>
        <taxon>Bangiaceae</taxon>
        <taxon>Pyropia</taxon>
    </lineage>
</organism>
<keyword evidence="2" id="KW-1185">Reference proteome</keyword>
<evidence type="ECO:0000313" key="2">
    <source>
        <dbReference type="Proteomes" id="UP000798662"/>
    </source>
</evidence>
<name>A0ACC3BQP0_PYRYE</name>